<dbReference type="EC" id="2.7.7.6" evidence="5"/>
<name>A0A645HFT2_9ZZZZ</name>
<dbReference type="Pfam" id="PF01193">
    <property type="entry name" value="RNA_pol_L"/>
    <property type="match status" value="1"/>
</dbReference>
<protein>
    <submittedName>
        <fullName evidence="5">DNA-directed RNA polymerase subunit alpha</fullName>
        <ecNumber evidence="5">2.7.7.6</ecNumber>
    </submittedName>
</protein>
<evidence type="ECO:0000259" key="3">
    <source>
        <dbReference type="Pfam" id="PF01193"/>
    </source>
</evidence>
<dbReference type="InterPro" id="IPR036603">
    <property type="entry name" value="RBP11-like"/>
</dbReference>
<dbReference type="Gene3D" id="1.10.150.20">
    <property type="entry name" value="5' to 3' exonuclease, C-terminal subdomain"/>
    <property type="match status" value="1"/>
</dbReference>
<feature type="domain" description="DNA-directed RNA polymerase RpoA/D/Rpb3-type" evidence="3">
    <location>
        <begin position="24"/>
        <end position="59"/>
    </location>
</feature>
<dbReference type="GO" id="GO:0003677">
    <property type="term" value="F:DNA binding"/>
    <property type="evidence" value="ECO:0007669"/>
    <property type="project" value="InterPro"/>
</dbReference>
<evidence type="ECO:0000259" key="4">
    <source>
        <dbReference type="Pfam" id="PF03118"/>
    </source>
</evidence>
<dbReference type="EMBL" id="VSSQ01091774">
    <property type="protein sequence ID" value="MPN37242.1"/>
    <property type="molecule type" value="Genomic_DNA"/>
</dbReference>
<organism evidence="5">
    <name type="scientific">bioreactor metagenome</name>
    <dbReference type="NCBI Taxonomy" id="1076179"/>
    <lineage>
        <taxon>unclassified sequences</taxon>
        <taxon>metagenomes</taxon>
        <taxon>ecological metagenomes</taxon>
    </lineage>
</organism>
<gene>
    <name evidence="5" type="primary">rpoA_48</name>
    <name evidence="5" type="ORF">SDC9_184758</name>
</gene>
<dbReference type="Gene3D" id="3.30.1360.10">
    <property type="entry name" value="RNA polymerase, RBP11-like subunit"/>
    <property type="match status" value="1"/>
</dbReference>
<reference evidence="5" key="1">
    <citation type="submission" date="2019-08" db="EMBL/GenBank/DDBJ databases">
        <authorList>
            <person name="Kucharzyk K."/>
            <person name="Murdoch R.W."/>
            <person name="Higgins S."/>
            <person name="Loffler F."/>
        </authorList>
    </citation>
    <scope>NUCLEOTIDE SEQUENCE</scope>
</reference>
<keyword evidence="1 5" id="KW-0240">DNA-directed RNA polymerase</keyword>
<dbReference type="InterPro" id="IPR011260">
    <property type="entry name" value="RNAP_asu_C"/>
</dbReference>
<feature type="domain" description="RNA polymerase alpha subunit C-terminal" evidence="4">
    <location>
        <begin position="87"/>
        <end position="150"/>
    </location>
</feature>
<evidence type="ECO:0000256" key="2">
    <source>
        <dbReference type="ARBA" id="ARBA00023163"/>
    </source>
</evidence>
<comment type="caution">
    <text evidence="5">The sequence shown here is derived from an EMBL/GenBank/DDBJ whole genome shotgun (WGS) entry which is preliminary data.</text>
</comment>
<accession>A0A645HFT2</accession>
<dbReference type="GO" id="GO:0000428">
    <property type="term" value="C:DNA-directed RNA polymerase complex"/>
    <property type="evidence" value="ECO:0007669"/>
    <property type="project" value="UniProtKB-KW"/>
</dbReference>
<keyword evidence="2" id="KW-0804">Transcription</keyword>
<keyword evidence="5" id="KW-0808">Transferase</keyword>
<dbReference type="InterPro" id="IPR011263">
    <property type="entry name" value="DNA-dir_RNA_pol_RpoA/D/Rpb3"/>
</dbReference>
<dbReference type="SUPFAM" id="SSF55257">
    <property type="entry name" value="RBP11-like subunits of RNA polymerase"/>
    <property type="match status" value="1"/>
</dbReference>
<dbReference type="GO" id="GO:0003899">
    <property type="term" value="F:DNA-directed RNA polymerase activity"/>
    <property type="evidence" value="ECO:0007669"/>
    <property type="project" value="UniProtKB-EC"/>
</dbReference>
<dbReference type="GO" id="GO:0006351">
    <property type="term" value="P:DNA-templated transcription"/>
    <property type="evidence" value="ECO:0007669"/>
    <property type="project" value="InterPro"/>
</dbReference>
<keyword evidence="5" id="KW-0548">Nucleotidyltransferase</keyword>
<evidence type="ECO:0000313" key="5">
    <source>
        <dbReference type="EMBL" id="MPN37242.1"/>
    </source>
</evidence>
<dbReference type="GO" id="GO:0046983">
    <property type="term" value="F:protein dimerization activity"/>
    <property type="evidence" value="ECO:0007669"/>
    <property type="project" value="InterPro"/>
</dbReference>
<dbReference type="SUPFAM" id="SSF47789">
    <property type="entry name" value="C-terminal domain of RNA polymerase alpha subunit"/>
    <property type="match status" value="1"/>
</dbReference>
<proteinExistence type="predicted"/>
<evidence type="ECO:0000256" key="1">
    <source>
        <dbReference type="ARBA" id="ARBA00022478"/>
    </source>
</evidence>
<dbReference type="AlphaFoldDB" id="A0A645HFT2"/>
<sequence>MLPIDAIYTPILLVNFAIEPFRVGQKTDYERLVVDVRTDGTIAAQEAVHTAAKILIDHFRLFASFEAFMDDELMGSLPADEEIKLAEKNRIRSILLTSIDDLELSVRAHNCLKAAGIKNIGELVQLQENELLKFRNFGRKSLNELSEIIQMHSLSFGMSVEQYLKEDIKPPIINF</sequence>
<dbReference type="Pfam" id="PF03118">
    <property type="entry name" value="RNA_pol_A_CTD"/>
    <property type="match status" value="1"/>
</dbReference>